<evidence type="ECO:0000313" key="3">
    <source>
        <dbReference type="Proteomes" id="UP000292372"/>
    </source>
</evidence>
<dbReference type="EMBL" id="SIRS01000003">
    <property type="protein sequence ID" value="TBN16318.1"/>
    <property type="molecule type" value="Genomic_DNA"/>
</dbReference>
<reference evidence="2 3" key="1">
    <citation type="journal article" date="2015" name="Int. J. Syst. Evol. Microbiol.">
        <title>Hyunsoonleella pacifica sp. nov., isolated from seawater of South Pacific Gyre.</title>
        <authorList>
            <person name="Gao X."/>
            <person name="Zhang Z."/>
            <person name="Dai X."/>
            <person name="Zhang X.H."/>
        </authorList>
    </citation>
    <scope>NUCLEOTIDE SEQUENCE [LARGE SCALE GENOMIC DNA]</scope>
    <source>
        <strain evidence="2 3">SW033</strain>
    </source>
</reference>
<dbReference type="AlphaFoldDB" id="A0A4Q9FNU2"/>
<protein>
    <submittedName>
        <fullName evidence="2">Uncharacterized protein</fullName>
    </submittedName>
</protein>
<feature type="coiled-coil region" evidence="1">
    <location>
        <begin position="175"/>
        <end position="202"/>
    </location>
</feature>
<gene>
    <name evidence="2" type="ORF">EYD46_06630</name>
</gene>
<proteinExistence type="predicted"/>
<dbReference type="OrthoDB" id="1430572at2"/>
<organism evidence="2 3">
    <name type="scientific">Hyunsoonleella pacifica</name>
    <dbReference type="NCBI Taxonomy" id="1080224"/>
    <lineage>
        <taxon>Bacteria</taxon>
        <taxon>Pseudomonadati</taxon>
        <taxon>Bacteroidota</taxon>
        <taxon>Flavobacteriia</taxon>
        <taxon>Flavobacteriales</taxon>
        <taxon>Flavobacteriaceae</taxon>
    </lineage>
</organism>
<keyword evidence="1" id="KW-0175">Coiled coil</keyword>
<evidence type="ECO:0000313" key="2">
    <source>
        <dbReference type="EMBL" id="TBN16318.1"/>
    </source>
</evidence>
<dbReference type="RefSeq" id="WP_130936300.1">
    <property type="nucleotide sequence ID" value="NZ_BMEE01000002.1"/>
</dbReference>
<dbReference type="Proteomes" id="UP000292372">
    <property type="component" value="Unassembled WGS sequence"/>
</dbReference>
<accession>A0A4Q9FNU2</accession>
<keyword evidence="3" id="KW-1185">Reference proteome</keyword>
<comment type="caution">
    <text evidence="2">The sequence shown here is derived from an EMBL/GenBank/DDBJ whole genome shotgun (WGS) entry which is preliminary data.</text>
</comment>
<evidence type="ECO:0000256" key="1">
    <source>
        <dbReference type="SAM" id="Coils"/>
    </source>
</evidence>
<sequence>MPITRLSETYLPAFIYITDLILADEPEIDYKKIADEGVADRKEIDARTIKRAFDLREALQKDKLEQKVYKPSVKTLNTLCGYYFENPEERFLKIAKTHQKEIQDYYKQHVPKHEVIQAVFKSKPEKIAFIEEQQEQYISFKKDVEEQTLKTLVANMEQKLLMRFENLQEKMNDDLAIKTRMIAHLEIKIEELQRKLKQANFANNTLGAIGLFFVSINYDAVSTEHIFEEFLNDFEGLEEDLVDDLI</sequence>
<name>A0A4Q9FNU2_9FLAO</name>